<dbReference type="GO" id="GO:0005524">
    <property type="term" value="F:ATP binding"/>
    <property type="evidence" value="ECO:0007669"/>
    <property type="project" value="UniProtKB-KW"/>
</dbReference>
<proteinExistence type="predicted"/>
<gene>
    <name evidence="4" type="ORF">Aple_072410</name>
</gene>
<sequence length="161" mass="17375">MWPIRWSDGVMVGRAAELATVRSMVDGVRRGRGGVLLVSGEAGIGKSRLLREAAERARDAGLAVATGRAVEGGGTYRPLSEALGALRSATPHLLVPAGDELRWRHTLTREAVLAGVTPPERAAVARRAADVLLSRGEPARCTARRITWRGRRLPARCDPRW</sequence>
<dbReference type="Proteomes" id="UP000377595">
    <property type="component" value="Unassembled WGS sequence"/>
</dbReference>
<accession>A0A5M3XTJ5</accession>
<dbReference type="PANTHER" id="PTHR16305:SF35">
    <property type="entry name" value="TRANSCRIPTIONAL ACTIVATOR DOMAIN"/>
    <property type="match status" value="1"/>
</dbReference>
<keyword evidence="1" id="KW-0547">Nucleotide-binding</keyword>
<evidence type="ECO:0000313" key="4">
    <source>
        <dbReference type="EMBL" id="GES24342.1"/>
    </source>
</evidence>
<feature type="domain" description="Orc1-like AAA ATPase" evidence="3">
    <location>
        <begin position="12"/>
        <end position="135"/>
    </location>
</feature>
<dbReference type="InterPro" id="IPR041664">
    <property type="entry name" value="AAA_16"/>
</dbReference>
<dbReference type="GO" id="GO:0005737">
    <property type="term" value="C:cytoplasm"/>
    <property type="evidence" value="ECO:0007669"/>
    <property type="project" value="TreeGrafter"/>
</dbReference>
<dbReference type="AlphaFoldDB" id="A0A5M3XTJ5"/>
<evidence type="ECO:0000256" key="1">
    <source>
        <dbReference type="ARBA" id="ARBA00022741"/>
    </source>
</evidence>
<evidence type="ECO:0000256" key="2">
    <source>
        <dbReference type="ARBA" id="ARBA00022840"/>
    </source>
</evidence>
<comment type="caution">
    <text evidence="4">The sequence shown here is derived from an EMBL/GenBank/DDBJ whole genome shotgun (WGS) entry which is preliminary data.</text>
</comment>
<name>A0A5M3XTJ5_9ACTN</name>
<dbReference type="EMBL" id="BLAF01000051">
    <property type="protein sequence ID" value="GES24342.1"/>
    <property type="molecule type" value="Genomic_DNA"/>
</dbReference>
<reference evidence="4 5" key="1">
    <citation type="submission" date="2019-10" db="EMBL/GenBank/DDBJ databases">
        <title>Whole genome shotgun sequence of Acrocarpospora pleiomorpha NBRC 16267.</title>
        <authorList>
            <person name="Ichikawa N."/>
            <person name="Kimura A."/>
            <person name="Kitahashi Y."/>
            <person name="Komaki H."/>
            <person name="Oguchi A."/>
        </authorList>
    </citation>
    <scope>NUCLEOTIDE SEQUENCE [LARGE SCALE GENOMIC DNA]</scope>
    <source>
        <strain evidence="4 5">NBRC 16267</strain>
    </source>
</reference>
<dbReference type="PANTHER" id="PTHR16305">
    <property type="entry name" value="TESTICULAR SOLUBLE ADENYLYL CYCLASE"/>
    <property type="match status" value="1"/>
</dbReference>
<evidence type="ECO:0000259" key="3">
    <source>
        <dbReference type="Pfam" id="PF13191"/>
    </source>
</evidence>
<dbReference type="InterPro" id="IPR027417">
    <property type="entry name" value="P-loop_NTPase"/>
</dbReference>
<dbReference type="OrthoDB" id="134712at2"/>
<keyword evidence="5" id="KW-1185">Reference proteome</keyword>
<organism evidence="4 5">
    <name type="scientific">Acrocarpospora pleiomorpha</name>
    <dbReference type="NCBI Taxonomy" id="90975"/>
    <lineage>
        <taxon>Bacteria</taxon>
        <taxon>Bacillati</taxon>
        <taxon>Actinomycetota</taxon>
        <taxon>Actinomycetes</taxon>
        <taxon>Streptosporangiales</taxon>
        <taxon>Streptosporangiaceae</taxon>
        <taxon>Acrocarpospora</taxon>
    </lineage>
</organism>
<keyword evidence="2" id="KW-0067">ATP-binding</keyword>
<dbReference type="GO" id="GO:0004016">
    <property type="term" value="F:adenylate cyclase activity"/>
    <property type="evidence" value="ECO:0007669"/>
    <property type="project" value="TreeGrafter"/>
</dbReference>
<evidence type="ECO:0000313" key="5">
    <source>
        <dbReference type="Proteomes" id="UP000377595"/>
    </source>
</evidence>
<protein>
    <recommendedName>
        <fullName evidence="3">Orc1-like AAA ATPase domain-containing protein</fullName>
    </recommendedName>
</protein>
<dbReference type="Pfam" id="PF13191">
    <property type="entry name" value="AAA_16"/>
    <property type="match status" value="1"/>
</dbReference>
<dbReference type="SUPFAM" id="SSF52540">
    <property type="entry name" value="P-loop containing nucleoside triphosphate hydrolases"/>
    <property type="match status" value="1"/>
</dbReference>